<reference evidence="3" key="1">
    <citation type="submission" date="2022-02" db="EMBL/GenBank/DDBJ databases">
        <title>Emergence and expansion in Europe of a Vibrio aestuarianus clonal complex pathogenic for oysters.</title>
        <authorList>
            <person name="Mesnil A."/>
            <person name="Travers M.-A."/>
        </authorList>
    </citation>
    <scope>NUCLEOTIDE SEQUENCE</scope>
    <source>
        <strain evidence="3">U29</strain>
    </source>
</reference>
<feature type="region of interest" description="Disordered" evidence="1">
    <location>
        <begin position="120"/>
        <end position="144"/>
    </location>
</feature>
<evidence type="ECO:0000256" key="1">
    <source>
        <dbReference type="SAM" id="MobiDB-lite"/>
    </source>
</evidence>
<dbReference type="AlphaFoldDB" id="A0AAX3U0N9"/>
<dbReference type="RefSeq" id="WP_301064269.1">
    <property type="nucleotide sequence ID" value="NZ_CP118709.1"/>
</dbReference>
<sequence>MLDKHRKVFIFRFDLHVNSEVELHKVSELFQKVKRSCIQTYGSSFHYFWVREQAIATMPHYHVVLFMNGSVVQRSLIIQGWIKKHWDQHGYAHWAGVHNVERKHQKTIDKASEHISYLAKNRSKEKNPPASHNFGHSRFLKSKK</sequence>
<name>A0AAX3U0N9_9VIBR</name>
<feature type="domain" description="YagK/YfjJ C-terminal" evidence="2">
    <location>
        <begin position="3"/>
        <end position="137"/>
    </location>
</feature>
<dbReference type="EMBL" id="CP118709">
    <property type="protein sequence ID" value="WGK81036.1"/>
    <property type="molecule type" value="Genomic_DNA"/>
</dbReference>
<organism evidence="3 4">
    <name type="scientific">Vibrio aestuarianus</name>
    <dbReference type="NCBI Taxonomy" id="28171"/>
    <lineage>
        <taxon>Bacteria</taxon>
        <taxon>Pseudomonadati</taxon>
        <taxon>Pseudomonadota</taxon>
        <taxon>Gammaproteobacteria</taxon>
        <taxon>Vibrionales</taxon>
        <taxon>Vibrionaceae</taxon>
        <taxon>Vibrio</taxon>
    </lineage>
</organism>
<proteinExistence type="predicted"/>
<evidence type="ECO:0000259" key="2">
    <source>
        <dbReference type="Pfam" id="PF11726"/>
    </source>
</evidence>
<accession>A0AAX3U0N9</accession>
<evidence type="ECO:0000313" key="4">
    <source>
        <dbReference type="Proteomes" id="UP001239257"/>
    </source>
</evidence>
<dbReference type="Proteomes" id="UP001239257">
    <property type="component" value="Chromosome 1"/>
</dbReference>
<dbReference type="Pfam" id="PF11726">
    <property type="entry name" value="YagK_YfjJ_C"/>
    <property type="match status" value="1"/>
</dbReference>
<protein>
    <submittedName>
        <fullName evidence="3">Inovirus-type Gp2 protein</fullName>
    </submittedName>
</protein>
<evidence type="ECO:0000313" key="3">
    <source>
        <dbReference type="EMBL" id="WGK81036.1"/>
    </source>
</evidence>
<dbReference type="InterPro" id="IPR057271">
    <property type="entry name" value="YagK_YfjJ_C"/>
</dbReference>
<gene>
    <name evidence="3" type="ORF">PYE51_10410</name>
</gene>